<evidence type="ECO:0000259" key="2">
    <source>
        <dbReference type="Pfam" id="PF18488"/>
    </source>
</evidence>
<dbReference type="Gene3D" id="1.10.10.2470">
    <property type="match status" value="1"/>
</dbReference>
<feature type="domain" description="PexRD2 WYL" evidence="2">
    <location>
        <begin position="57"/>
        <end position="119"/>
    </location>
</feature>
<accession>G1FRB9</accession>
<feature type="signal peptide" evidence="1">
    <location>
        <begin position="1"/>
        <end position="20"/>
    </location>
</feature>
<dbReference type="EMBL" id="JN253844">
    <property type="protein sequence ID" value="AEK80657.1"/>
    <property type="molecule type" value="Genomic_DNA"/>
</dbReference>
<organism evidence="3">
    <name type="scientific">Phytophthora sojae</name>
    <name type="common">Soybean stem and root rot agent</name>
    <name type="synonym">Phytophthora megasperma f. sp. glycines</name>
    <dbReference type="NCBI Taxonomy" id="67593"/>
    <lineage>
        <taxon>Eukaryota</taxon>
        <taxon>Sar</taxon>
        <taxon>Stramenopiles</taxon>
        <taxon>Oomycota</taxon>
        <taxon>Peronosporomycetes</taxon>
        <taxon>Peronosporales</taxon>
        <taxon>Peronosporaceae</taxon>
        <taxon>Phytophthora</taxon>
    </lineage>
</organism>
<protein>
    <submittedName>
        <fullName evidence="3">Avh98a</fullName>
    </submittedName>
</protein>
<sequence length="131" mass="14521">MRLSQVLMAIAATFLVAGEALSTATDSNQAKLAQVALATGQSQQRHLRAHPTESEERALDPTTLKMMFKDGVKVDDYAATLGITDDIANAMRNPTALNNLLGTPNYEKYRSYLNYVTKKRNSRRAGRIIYE</sequence>
<dbReference type="AlphaFoldDB" id="G1FRB9"/>
<reference evidence="3" key="1">
    <citation type="journal article" date="2011" name="Plant Cell">
        <title>Transcriptional programming and functional interactions within the Phytophthora sojae RXLR effector repertoire.</title>
        <authorList>
            <person name="Wang Q."/>
            <person name="Han C."/>
            <person name="Ferreira A.O."/>
            <person name="Yu X."/>
            <person name="Ye W."/>
            <person name="Tripathy S."/>
            <person name="Kale S.D."/>
            <person name="Gu B."/>
            <person name="Sheng Y."/>
            <person name="Sui Y."/>
            <person name="Wang X."/>
            <person name="Zhang Z."/>
            <person name="Cheng B."/>
            <person name="Dong S."/>
            <person name="Shan W."/>
            <person name="Zheng X."/>
            <person name="Dou D."/>
            <person name="Tyler B.M."/>
            <person name="Wang Y."/>
        </authorList>
    </citation>
    <scope>NUCLEOTIDE SEQUENCE</scope>
    <source>
        <strain evidence="3">P7064</strain>
    </source>
</reference>
<feature type="chain" id="PRO_5003412502" evidence="1">
    <location>
        <begin position="21"/>
        <end position="131"/>
    </location>
</feature>
<evidence type="ECO:0000256" key="1">
    <source>
        <dbReference type="SAM" id="SignalP"/>
    </source>
</evidence>
<keyword evidence="1" id="KW-0732">Signal</keyword>
<name>G1FRB9_PHYSO</name>
<dbReference type="InterPro" id="IPR040691">
    <property type="entry name" value="PexRD2_WYL"/>
</dbReference>
<dbReference type="Pfam" id="PF18488">
    <property type="entry name" value="WYL_3"/>
    <property type="match status" value="1"/>
</dbReference>
<evidence type="ECO:0000313" key="3">
    <source>
        <dbReference type="EMBL" id="AEK80657.1"/>
    </source>
</evidence>
<gene>
    <name evidence="3" type="primary">Avh</name>
</gene>
<proteinExistence type="predicted"/>
<dbReference type="VEuPathDB" id="FungiDB:PHYSODRAFT_283999"/>